<evidence type="ECO:0000256" key="7">
    <source>
        <dbReference type="RuleBase" id="RU003755"/>
    </source>
</evidence>
<feature type="transmembrane region" description="Helical" evidence="9">
    <location>
        <begin position="388"/>
        <end position="405"/>
    </location>
</feature>
<keyword evidence="3 7" id="KW-0813">Transport</keyword>
<evidence type="ECO:0000256" key="6">
    <source>
        <dbReference type="ARBA" id="ARBA00023136"/>
    </source>
</evidence>
<evidence type="ECO:0000256" key="2">
    <source>
        <dbReference type="ARBA" id="ARBA00005982"/>
    </source>
</evidence>
<dbReference type="SUPFAM" id="SSF103473">
    <property type="entry name" value="MFS general substrate transporter"/>
    <property type="match status" value="1"/>
</dbReference>
<keyword evidence="11" id="KW-1185">Reference proteome</keyword>
<name>A0A8H6S268_9AGAR</name>
<comment type="caution">
    <text evidence="10">The sequence shown here is derived from an EMBL/GenBank/DDBJ whole genome shotgun (WGS) entry which is preliminary data.</text>
</comment>
<comment type="similarity">
    <text evidence="2 7">Belongs to the major facilitator superfamily. Proton-dependent oligopeptide transporter (POT/PTR) (TC 2.A.17) family.</text>
</comment>
<evidence type="ECO:0000256" key="5">
    <source>
        <dbReference type="ARBA" id="ARBA00022989"/>
    </source>
</evidence>
<sequence>MLPTPNRLPRFLYKHCVIRTDGSVPLAAMSDVAAIEKRDSYSDIEKKGPGSVAHENEHEPDGIHDGLIFPTEEERATLRRVPDHIPWNAYLIAIVELAERFSFYGSSVVFTNFIQQDLPKNSRTGAGGAHDTSGALGMGQRASTGLTTFYQFWCYVTPLLGAYIADTYWGRYKTVCVAVVIALIGHIILIVAGLPGVIDHQHGAVAAFIIALLVMGFGTGLFKANISPLVAEQYKRTKLFIRTESNGERVIVDPALTISRVYMYFYLFINIGALVGQIGMTYSERYVGFWLAYTLPTVVFLLCPIVLYIGRNRYAHSPPTGSVLGTALRLWRYAARGRWSLNPIATIRNLRAPDFWENAKPSVVEKREGEKPSWMTFDDQWVDEVKRGLSACAVFCWFPIYWLTYNQLNNNLTSQAATMVVGSVPNDVLSNLDPFALIILIPVCDRIIYPALRRWGINFTQLKKITAGFVTGSAAMIWACVVQAYIYKRNPCGKQASTCADPVTGDNIPAPLNVWIQTGSYVLIALSEIFASITGLEYAFTKAPKNMRSLVMSVFLFMSALASAIGEAFVSLSADPLLVWNYGVMAVLAAVTAVALWFSVRNLDAKEDELNNLAEGHVDAKH</sequence>
<keyword evidence="6 9" id="KW-0472">Membrane</keyword>
<dbReference type="Pfam" id="PF00854">
    <property type="entry name" value="PTR2"/>
    <property type="match status" value="1"/>
</dbReference>
<organism evidence="10 11">
    <name type="scientific">Mycena indigotica</name>
    <dbReference type="NCBI Taxonomy" id="2126181"/>
    <lineage>
        <taxon>Eukaryota</taxon>
        <taxon>Fungi</taxon>
        <taxon>Dikarya</taxon>
        <taxon>Basidiomycota</taxon>
        <taxon>Agaricomycotina</taxon>
        <taxon>Agaricomycetes</taxon>
        <taxon>Agaricomycetidae</taxon>
        <taxon>Agaricales</taxon>
        <taxon>Marasmiineae</taxon>
        <taxon>Mycenaceae</taxon>
        <taxon>Mycena</taxon>
    </lineage>
</organism>
<feature type="transmembrane region" description="Helical" evidence="9">
    <location>
        <begin position="286"/>
        <end position="309"/>
    </location>
</feature>
<dbReference type="Proteomes" id="UP000636479">
    <property type="component" value="Unassembled WGS sequence"/>
</dbReference>
<accession>A0A8H6S268</accession>
<evidence type="ECO:0000256" key="8">
    <source>
        <dbReference type="SAM" id="MobiDB-lite"/>
    </source>
</evidence>
<dbReference type="Gene3D" id="1.20.1250.20">
    <property type="entry name" value="MFS general substrate transporter like domains"/>
    <property type="match status" value="1"/>
</dbReference>
<keyword evidence="5 9" id="KW-1133">Transmembrane helix</keyword>
<feature type="transmembrane region" description="Helical" evidence="9">
    <location>
        <begin position="204"/>
        <end position="226"/>
    </location>
</feature>
<dbReference type="EMBL" id="JACAZF010000014">
    <property type="protein sequence ID" value="KAF7290681.1"/>
    <property type="molecule type" value="Genomic_DNA"/>
</dbReference>
<feature type="transmembrane region" description="Helical" evidence="9">
    <location>
        <begin position="552"/>
        <end position="574"/>
    </location>
</feature>
<dbReference type="GO" id="GO:0005886">
    <property type="term" value="C:plasma membrane"/>
    <property type="evidence" value="ECO:0007669"/>
    <property type="project" value="UniProtKB-ARBA"/>
</dbReference>
<dbReference type="InterPro" id="IPR018456">
    <property type="entry name" value="PTR2_symporter_CS"/>
</dbReference>
<reference evidence="10" key="1">
    <citation type="submission" date="2020-05" db="EMBL/GenBank/DDBJ databases">
        <title>Mycena genomes resolve the evolution of fungal bioluminescence.</title>
        <authorList>
            <person name="Tsai I.J."/>
        </authorList>
    </citation>
    <scope>NUCLEOTIDE SEQUENCE</scope>
    <source>
        <strain evidence="10">171206Taipei</strain>
    </source>
</reference>
<evidence type="ECO:0000256" key="9">
    <source>
        <dbReference type="SAM" id="Phobius"/>
    </source>
</evidence>
<evidence type="ECO:0000256" key="1">
    <source>
        <dbReference type="ARBA" id="ARBA00004141"/>
    </source>
</evidence>
<dbReference type="OrthoDB" id="8904098at2759"/>
<gene>
    <name evidence="10" type="ORF">MIND_01308400</name>
</gene>
<feature type="compositionally biased region" description="Basic and acidic residues" evidence="8">
    <location>
        <begin position="43"/>
        <end position="64"/>
    </location>
</feature>
<feature type="transmembrane region" description="Helical" evidence="9">
    <location>
        <begin position="261"/>
        <end position="280"/>
    </location>
</feature>
<keyword evidence="4 7" id="KW-0812">Transmembrane</keyword>
<feature type="transmembrane region" description="Helical" evidence="9">
    <location>
        <begin position="464"/>
        <end position="486"/>
    </location>
</feature>
<dbReference type="PROSITE" id="PS01022">
    <property type="entry name" value="PTR2_1"/>
    <property type="match status" value="1"/>
</dbReference>
<dbReference type="PROSITE" id="PS01023">
    <property type="entry name" value="PTR2_2"/>
    <property type="match status" value="1"/>
</dbReference>
<dbReference type="RefSeq" id="XP_037214041.1">
    <property type="nucleotide sequence ID" value="XM_037369543.1"/>
</dbReference>
<feature type="transmembrane region" description="Helical" evidence="9">
    <location>
        <begin position="580"/>
        <end position="600"/>
    </location>
</feature>
<dbReference type="PANTHER" id="PTHR11654">
    <property type="entry name" value="OLIGOPEPTIDE TRANSPORTER-RELATED"/>
    <property type="match status" value="1"/>
</dbReference>
<feature type="transmembrane region" description="Helical" evidence="9">
    <location>
        <begin position="521"/>
        <end position="540"/>
    </location>
</feature>
<comment type="subcellular location">
    <subcellularLocation>
        <location evidence="1 7">Membrane</location>
        <topology evidence="1 7">Multi-pass membrane protein</topology>
    </subcellularLocation>
</comment>
<protein>
    <submittedName>
        <fullName evidence="10">Peptide transporter PTR2A</fullName>
    </submittedName>
</protein>
<dbReference type="GeneID" id="59352059"/>
<dbReference type="InterPro" id="IPR036259">
    <property type="entry name" value="MFS_trans_sf"/>
</dbReference>
<dbReference type="InterPro" id="IPR000109">
    <property type="entry name" value="POT_fam"/>
</dbReference>
<evidence type="ECO:0000256" key="4">
    <source>
        <dbReference type="ARBA" id="ARBA00022692"/>
    </source>
</evidence>
<evidence type="ECO:0000313" key="10">
    <source>
        <dbReference type="EMBL" id="KAF7290681.1"/>
    </source>
</evidence>
<dbReference type="AlphaFoldDB" id="A0A8H6S268"/>
<dbReference type="GO" id="GO:0071916">
    <property type="term" value="F:dipeptide transmembrane transporter activity"/>
    <property type="evidence" value="ECO:0007669"/>
    <property type="project" value="UniProtKB-ARBA"/>
</dbReference>
<evidence type="ECO:0000256" key="3">
    <source>
        <dbReference type="ARBA" id="ARBA00022448"/>
    </source>
</evidence>
<evidence type="ECO:0000313" key="11">
    <source>
        <dbReference type="Proteomes" id="UP000636479"/>
    </source>
</evidence>
<dbReference type="FunFam" id="1.20.1250.20:FF:000085">
    <property type="entry name" value="MFS peptide transporter Ptr2"/>
    <property type="match status" value="1"/>
</dbReference>
<feature type="transmembrane region" description="Helical" evidence="9">
    <location>
        <begin position="175"/>
        <end position="198"/>
    </location>
</feature>
<proteinExistence type="inferred from homology"/>
<feature type="transmembrane region" description="Helical" evidence="9">
    <location>
        <begin position="435"/>
        <end position="452"/>
    </location>
</feature>
<feature type="region of interest" description="Disordered" evidence="8">
    <location>
        <begin position="43"/>
        <end position="66"/>
    </location>
</feature>